<dbReference type="AlphaFoldDB" id="A0A6G2DBQ8"/>
<reference evidence="1 2" key="1">
    <citation type="submission" date="2019-11" db="EMBL/GenBank/DDBJ databases">
        <title>Growth characteristics of pneumococcus vary with the chemical composition of the capsule and with environmental conditions.</title>
        <authorList>
            <person name="Tothpal A."/>
            <person name="Desobry K."/>
            <person name="Joshi S."/>
            <person name="Wyllie A.L."/>
            <person name="Weinberger D.M."/>
        </authorList>
    </citation>
    <scope>NUCLEOTIDE SEQUENCE [LARGE SCALE GENOMIC DNA]</scope>
    <source>
        <strain evidence="2">pnumococcus19F</strain>
    </source>
</reference>
<dbReference type="EMBL" id="WNHQ01000757">
    <property type="protein sequence ID" value="MTV73987.1"/>
    <property type="molecule type" value="Genomic_DNA"/>
</dbReference>
<sequence>ASEEARDLMTAISQSIIENHLYTEIYKTGNQSIIYQMLNTIFNEKIKKLEN</sequence>
<feature type="non-terminal residue" evidence="1">
    <location>
        <position position="1"/>
    </location>
</feature>
<protein>
    <submittedName>
        <fullName evidence="1">Transcriptional regulator</fullName>
    </submittedName>
</protein>
<evidence type="ECO:0000313" key="2">
    <source>
        <dbReference type="Proteomes" id="UP000483094"/>
    </source>
</evidence>
<accession>A0A6G2DBQ8</accession>
<evidence type="ECO:0000313" key="1">
    <source>
        <dbReference type="EMBL" id="MTV73987.1"/>
    </source>
</evidence>
<gene>
    <name evidence="1" type="ORF">GM540_08340</name>
</gene>
<comment type="caution">
    <text evidence="1">The sequence shown here is derived from an EMBL/GenBank/DDBJ whole genome shotgun (WGS) entry which is preliminary data.</text>
</comment>
<proteinExistence type="predicted"/>
<dbReference type="Proteomes" id="UP000483094">
    <property type="component" value="Unassembled WGS sequence"/>
</dbReference>
<organism evidence="1 2">
    <name type="scientific">Streptococcus pneumoniae</name>
    <dbReference type="NCBI Taxonomy" id="1313"/>
    <lineage>
        <taxon>Bacteria</taxon>
        <taxon>Bacillati</taxon>
        <taxon>Bacillota</taxon>
        <taxon>Bacilli</taxon>
        <taxon>Lactobacillales</taxon>
        <taxon>Streptococcaceae</taxon>
        <taxon>Streptococcus</taxon>
    </lineage>
</organism>
<name>A0A6G2DBQ8_STREE</name>